<keyword evidence="1" id="KW-0472">Membrane</keyword>
<evidence type="ECO:0000313" key="3">
    <source>
        <dbReference type="Proteomes" id="UP001055784"/>
    </source>
</evidence>
<feature type="transmembrane region" description="Helical" evidence="1">
    <location>
        <begin position="41"/>
        <end position="61"/>
    </location>
</feature>
<dbReference type="AlphaFoldDB" id="A0AAE9IE62"/>
<dbReference type="EMBL" id="CP097770">
    <property type="protein sequence ID" value="URJ48380.2"/>
    <property type="molecule type" value="Genomic_DNA"/>
</dbReference>
<organism evidence="2 3">
    <name type="scientific">Paenibacillus polymyxa</name>
    <name type="common">Bacillus polymyxa</name>
    <dbReference type="NCBI Taxonomy" id="1406"/>
    <lineage>
        <taxon>Bacteria</taxon>
        <taxon>Bacillati</taxon>
        <taxon>Bacillota</taxon>
        <taxon>Bacilli</taxon>
        <taxon>Bacillales</taxon>
        <taxon>Paenibacillaceae</taxon>
        <taxon>Paenibacillus</taxon>
    </lineage>
</organism>
<keyword evidence="1" id="KW-1133">Transmembrane helix</keyword>
<sequence length="328" mass="35224">MIGEVSYTATKQGKLQAIRFEAFLASFITQRRNDIGEKEKIFFSSALSISLLGAVVVPIVICASSDASDSANTSSIATKNAGKSTISDQVITPQKSRDVFDDIFDKKDPVSRFVLDPGYGHLKIFAKNRGGSTITFSLVHTDSGKQYIVKTIGAHKELFWDSVNSFSQGLRSGNYEIQWRANGDIVHVTTWGVSGNDSADTSTTATQDAGKTTTGEHVITPQATDGQIVDRPVAGFNDSTDFDVKGGYGYVRLYLRNTGDTTITFTVNQGSASGAEKYSGTVKPGKTFDDILNKNNAWSTGEFYVSLSSGSGSMSGKLGVRTSTNTNF</sequence>
<name>A0AAE9IE62_PAEPO</name>
<protein>
    <submittedName>
        <fullName evidence="2">Uncharacterized protein</fullName>
    </submittedName>
</protein>
<accession>A0AAE9IE62</accession>
<proteinExistence type="predicted"/>
<evidence type="ECO:0000313" key="2">
    <source>
        <dbReference type="EMBL" id="URJ48380.2"/>
    </source>
</evidence>
<dbReference type="Proteomes" id="UP001055784">
    <property type="component" value="Chromosome"/>
</dbReference>
<evidence type="ECO:0000256" key="1">
    <source>
        <dbReference type="SAM" id="Phobius"/>
    </source>
</evidence>
<keyword evidence="1" id="KW-0812">Transmembrane</keyword>
<gene>
    <name evidence="2" type="ORF">MF626_002613</name>
</gene>
<reference evidence="2" key="1">
    <citation type="submission" date="2022-11" db="EMBL/GenBank/DDBJ databases">
        <authorList>
            <person name="Vasilchenko N.G."/>
            <person name="Prazdnova E.V."/>
            <person name="Gorovtsov A.V."/>
            <person name="Chistyakov V.A."/>
            <person name="Pak M.L."/>
        </authorList>
    </citation>
    <scope>NUCLEOTIDE SEQUENCE</scope>
    <source>
        <strain evidence="2">R 4.5</strain>
    </source>
</reference>